<protein>
    <submittedName>
        <fullName evidence="1">Uncharacterized protein</fullName>
    </submittedName>
</protein>
<dbReference type="EMBL" id="UHED01000001">
    <property type="protein sequence ID" value="SUM83637.1"/>
    <property type="molecule type" value="Genomic_DNA"/>
</dbReference>
<dbReference type="AlphaFoldDB" id="A0A380HMP3"/>
<organism evidence="1 2">
    <name type="scientific">Staphylococcus saprophyticus</name>
    <dbReference type="NCBI Taxonomy" id="29385"/>
    <lineage>
        <taxon>Bacteria</taxon>
        <taxon>Bacillati</taxon>
        <taxon>Bacillota</taxon>
        <taxon>Bacilli</taxon>
        <taxon>Bacillales</taxon>
        <taxon>Staphylococcaceae</taxon>
        <taxon>Staphylococcus</taxon>
    </lineage>
</organism>
<dbReference type="Proteomes" id="UP000254707">
    <property type="component" value="Unassembled WGS sequence"/>
</dbReference>
<dbReference type="RefSeq" id="WP_164548949.1">
    <property type="nucleotide sequence ID" value="NZ_CAXOKG010000003.1"/>
</dbReference>
<sequence>MMKKIILVLLGIVSLSFLIKPLLNIVIDDELEEDVVDEDRTTSQF</sequence>
<dbReference type="GeneID" id="66868725"/>
<proteinExistence type="predicted"/>
<name>A0A380HMP3_STASA</name>
<evidence type="ECO:0000313" key="1">
    <source>
        <dbReference type="EMBL" id="SUM83637.1"/>
    </source>
</evidence>
<accession>A0A380HMP3</accession>
<reference evidence="1 2" key="1">
    <citation type="submission" date="2018-06" db="EMBL/GenBank/DDBJ databases">
        <authorList>
            <consortium name="Pathogen Informatics"/>
            <person name="Doyle S."/>
        </authorList>
    </citation>
    <scope>NUCLEOTIDE SEQUENCE [LARGE SCALE GENOMIC DNA]</scope>
    <source>
        <strain evidence="1 2">NCTC7688</strain>
    </source>
</reference>
<gene>
    <name evidence="1" type="ORF">NCTC7688_02137</name>
</gene>
<evidence type="ECO:0000313" key="2">
    <source>
        <dbReference type="Proteomes" id="UP000254707"/>
    </source>
</evidence>